<organism evidence="3 4">
    <name type="scientific">Massarina eburnea CBS 473.64</name>
    <dbReference type="NCBI Taxonomy" id="1395130"/>
    <lineage>
        <taxon>Eukaryota</taxon>
        <taxon>Fungi</taxon>
        <taxon>Dikarya</taxon>
        <taxon>Ascomycota</taxon>
        <taxon>Pezizomycotina</taxon>
        <taxon>Dothideomycetes</taxon>
        <taxon>Pleosporomycetidae</taxon>
        <taxon>Pleosporales</taxon>
        <taxon>Massarineae</taxon>
        <taxon>Massarinaceae</taxon>
        <taxon>Massarina</taxon>
    </lineage>
</organism>
<dbReference type="Pfam" id="PF24864">
    <property type="entry name" value="DUF7730"/>
    <property type="match status" value="1"/>
</dbReference>
<reference evidence="3" key="1">
    <citation type="journal article" date="2020" name="Stud. Mycol.">
        <title>101 Dothideomycetes genomes: a test case for predicting lifestyles and emergence of pathogens.</title>
        <authorList>
            <person name="Haridas S."/>
            <person name="Albert R."/>
            <person name="Binder M."/>
            <person name="Bloem J."/>
            <person name="Labutti K."/>
            <person name="Salamov A."/>
            <person name="Andreopoulos B."/>
            <person name="Baker S."/>
            <person name="Barry K."/>
            <person name="Bills G."/>
            <person name="Bluhm B."/>
            <person name="Cannon C."/>
            <person name="Castanera R."/>
            <person name="Culley D."/>
            <person name="Daum C."/>
            <person name="Ezra D."/>
            <person name="Gonzalez J."/>
            <person name="Henrissat B."/>
            <person name="Kuo A."/>
            <person name="Liang C."/>
            <person name="Lipzen A."/>
            <person name="Lutzoni F."/>
            <person name="Magnuson J."/>
            <person name="Mondo S."/>
            <person name="Nolan M."/>
            <person name="Ohm R."/>
            <person name="Pangilinan J."/>
            <person name="Park H.-J."/>
            <person name="Ramirez L."/>
            <person name="Alfaro M."/>
            <person name="Sun H."/>
            <person name="Tritt A."/>
            <person name="Yoshinaga Y."/>
            <person name="Zwiers L.-H."/>
            <person name="Turgeon B."/>
            <person name="Goodwin S."/>
            <person name="Spatafora J."/>
            <person name="Crous P."/>
            <person name="Grigoriev I."/>
        </authorList>
    </citation>
    <scope>NUCLEOTIDE SEQUENCE</scope>
    <source>
        <strain evidence="3">CBS 473.64</strain>
    </source>
</reference>
<protein>
    <recommendedName>
        <fullName evidence="2">DUF7730 domain-containing protein</fullName>
    </recommendedName>
</protein>
<feature type="compositionally biased region" description="Polar residues" evidence="1">
    <location>
        <begin position="136"/>
        <end position="145"/>
    </location>
</feature>
<evidence type="ECO:0000256" key="1">
    <source>
        <dbReference type="SAM" id="MobiDB-lite"/>
    </source>
</evidence>
<dbReference type="PANTHER" id="PTHR38790">
    <property type="entry name" value="2EXR DOMAIN-CONTAINING PROTEIN-RELATED"/>
    <property type="match status" value="1"/>
</dbReference>
<dbReference type="PANTHER" id="PTHR38790:SF4">
    <property type="entry name" value="2EXR DOMAIN-CONTAINING PROTEIN"/>
    <property type="match status" value="1"/>
</dbReference>
<feature type="domain" description="DUF7730" evidence="2">
    <location>
        <begin position="192"/>
        <end position="339"/>
    </location>
</feature>
<feature type="compositionally biased region" description="Polar residues" evidence="1">
    <location>
        <begin position="98"/>
        <end position="110"/>
    </location>
</feature>
<feature type="compositionally biased region" description="Basic residues" evidence="1">
    <location>
        <begin position="123"/>
        <end position="135"/>
    </location>
</feature>
<dbReference type="EMBL" id="MU006780">
    <property type="protein sequence ID" value="KAF2643006.1"/>
    <property type="molecule type" value="Genomic_DNA"/>
</dbReference>
<evidence type="ECO:0000313" key="3">
    <source>
        <dbReference type="EMBL" id="KAF2643006.1"/>
    </source>
</evidence>
<sequence length="385" mass="44286">MAKRVYSRFTNFTPSDNPDRQKRHKHNLEHRDSEAMTNPKSNTARSKQHKKFVGPVSFHLMDIDMDESETPSTRSLKKKKKNRRRPHEIDVDADDAPQTRTSSSDPSNTVPMLLKDKADTKHSRVQAKHDRKHSSTIKNGSSPGTSAVRIEMAKLAFEGRPYTATKTPHPFKMIKGGIIESASKQAILWSQNQDQSPLLRLPQHVQSLIYDLVLGNKTIIIKYQTYRIERRRQRVLSCTPVFKYHSIVLDHPTMIPFRDQLLAGVTESSGMTLLNGVCRQLYVETSALPYKNRIAFWSHNIMFNFLFMEKRLNRRQCEAITAIYIREDTPAPCLLKMLPNLSRIHLSASEHAEEGAYRVVRDGREPVLEKAVLARQRLVNKYGIY</sequence>
<evidence type="ECO:0000313" key="4">
    <source>
        <dbReference type="Proteomes" id="UP000799753"/>
    </source>
</evidence>
<feature type="region of interest" description="Disordered" evidence="1">
    <location>
        <begin position="1"/>
        <end position="145"/>
    </location>
</feature>
<dbReference type="AlphaFoldDB" id="A0A6A6S553"/>
<proteinExistence type="predicted"/>
<accession>A0A6A6S553</accession>
<dbReference type="InterPro" id="IPR056632">
    <property type="entry name" value="DUF7730"/>
</dbReference>
<keyword evidence="4" id="KW-1185">Reference proteome</keyword>
<feature type="compositionally biased region" description="Polar residues" evidence="1">
    <location>
        <begin position="35"/>
        <end position="45"/>
    </location>
</feature>
<evidence type="ECO:0000259" key="2">
    <source>
        <dbReference type="Pfam" id="PF24864"/>
    </source>
</evidence>
<dbReference type="Proteomes" id="UP000799753">
    <property type="component" value="Unassembled WGS sequence"/>
</dbReference>
<gene>
    <name evidence="3" type="ORF">P280DRAFT_467113</name>
</gene>
<feature type="compositionally biased region" description="Basic residues" evidence="1">
    <location>
        <begin position="75"/>
        <end position="86"/>
    </location>
</feature>
<name>A0A6A6S553_9PLEO</name>
<dbReference type="OrthoDB" id="5413827at2759"/>